<protein>
    <submittedName>
        <fullName evidence="1">Sarcosine oxidase subunit gamma</fullName>
    </submittedName>
</protein>
<reference evidence="1 2" key="1">
    <citation type="submission" date="2018-02" db="EMBL/GenBank/DDBJ databases">
        <title>Whole genome sequencing of endophytic bacterium.</title>
        <authorList>
            <person name="Eedara R."/>
            <person name="Podile A.R."/>
        </authorList>
    </citation>
    <scope>NUCLEOTIDE SEQUENCE [LARGE SCALE GENOMIC DNA]</scope>
    <source>
        <strain evidence="1 2">RP1T</strain>
    </source>
</reference>
<name>A0A2S9QD33_9HYPH</name>
<gene>
    <name evidence="1" type="ORF">C5L14_11405</name>
</gene>
<dbReference type="AlphaFoldDB" id="A0A2S9QD33"/>
<dbReference type="InterPro" id="IPR007375">
    <property type="entry name" value="SoxG"/>
</dbReference>
<proteinExistence type="predicted"/>
<dbReference type="OrthoDB" id="7562825at2"/>
<dbReference type="Gene3D" id="3.30.70.1520">
    <property type="entry name" value="Heterotetrameric sarcosine oxidase"/>
    <property type="match status" value="1"/>
</dbReference>
<dbReference type="EMBL" id="PUEJ01000004">
    <property type="protein sequence ID" value="PRH87235.1"/>
    <property type="molecule type" value="Genomic_DNA"/>
</dbReference>
<dbReference type="Gene3D" id="3.30.1360.120">
    <property type="entry name" value="Probable tRNA modification gtpase trme, domain 1"/>
    <property type="match status" value="1"/>
</dbReference>
<dbReference type="Pfam" id="PF04268">
    <property type="entry name" value="SoxG"/>
    <property type="match status" value="1"/>
</dbReference>
<evidence type="ECO:0000313" key="2">
    <source>
        <dbReference type="Proteomes" id="UP000237682"/>
    </source>
</evidence>
<dbReference type="Proteomes" id="UP000237682">
    <property type="component" value="Unassembled WGS sequence"/>
</dbReference>
<dbReference type="SUPFAM" id="SSF103025">
    <property type="entry name" value="Folate-binding domain"/>
    <property type="match status" value="1"/>
</dbReference>
<dbReference type="InterPro" id="IPR027266">
    <property type="entry name" value="TrmE/GcvT-like"/>
</dbReference>
<organism evidence="1 2">
    <name type="scientific">Labrys okinawensis</name>
    <dbReference type="NCBI Taxonomy" id="346911"/>
    <lineage>
        <taxon>Bacteria</taxon>
        <taxon>Pseudomonadati</taxon>
        <taxon>Pseudomonadota</taxon>
        <taxon>Alphaproteobacteria</taxon>
        <taxon>Hyphomicrobiales</taxon>
        <taxon>Xanthobacteraceae</taxon>
        <taxon>Labrys</taxon>
    </lineage>
</organism>
<sequence length="225" mass="23492">MIRCATAISRSRSSHPSSLILKGAVSMFDAISAGRLESRSAFAGLLKPVGTGAGVTVQDRSGLEIVTLAARKGQEGALAARMQAAYGLRLPDSPKRVVSGTLAALGTGPSAWLVTREAGEPNLLVSDLIEAVGTLASVTDQTSGYAVLKVSGPHVRDMFAKGLDIDLHPRAFAPGDAAVTACSHIGVTLWQLDETPTYEIALFRSMAGSFWHWLSDSAAEFGLAV</sequence>
<accession>A0A2S9QD33</accession>
<evidence type="ECO:0000313" key="1">
    <source>
        <dbReference type="EMBL" id="PRH87235.1"/>
    </source>
</evidence>
<comment type="caution">
    <text evidence="1">The sequence shown here is derived from an EMBL/GenBank/DDBJ whole genome shotgun (WGS) entry which is preliminary data.</text>
</comment>
<keyword evidence="2" id="KW-1185">Reference proteome</keyword>